<evidence type="ECO:0000313" key="1">
    <source>
        <dbReference type="Proteomes" id="UP000887581"/>
    </source>
</evidence>
<sequence length="73" mass="8140">MRMQWRLIDCYAARGLARDTEMHSYAPPKRLLVCVNVDNGASEAESKAVHLSSIMAQMSDVLAWLAINYGNAK</sequence>
<name>A0A915PMC0_9BILA</name>
<proteinExistence type="predicted"/>
<protein>
    <submittedName>
        <fullName evidence="2">Uncharacterized protein</fullName>
    </submittedName>
</protein>
<dbReference type="AlphaFoldDB" id="A0A915PMC0"/>
<dbReference type="WBParaSite" id="sdigi.contig247.g6649.t1">
    <property type="protein sequence ID" value="sdigi.contig247.g6649.t1"/>
    <property type="gene ID" value="sdigi.contig247.g6649"/>
</dbReference>
<dbReference type="Proteomes" id="UP000887581">
    <property type="component" value="Unplaced"/>
</dbReference>
<reference evidence="2" key="1">
    <citation type="submission" date="2022-11" db="UniProtKB">
        <authorList>
            <consortium name="WormBaseParasite"/>
        </authorList>
    </citation>
    <scope>IDENTIFICATION</scope>
</reference>
<organism evidence="1 2">
    <name type="scientific">Setaria digitata</name>
    <dbReference type="NCBI Taxonomy" id="48799"/>
    <lineage>
        <taxon>Eukaryota</taxon>
        <taxon>Metazoa</taxon>
        <taxon>Ecdysozoa</taxon>
        <taxon>Nematoda</taxon>
        <taxon>Chromadorea</taxon>
        <taxon>Rhabditida</taxon>
        <taxon>Spirurina</taxon>
        <taxon>Spiruromorpha</taxon>
        <taxon>Filarioidea</taxon>
        <taxon>Setariidae</taxon>
        <taxon>Setaria</taxon>
    </lineage>
</organism>
<evidence type="ECO:0000313" key="2">
    <source>
        <dbReference type="WBParaSite" id="sdigi.contig247.g6649.t1"/>
    </source>
</evidence>
<accession>A0A915PMC0</accession>
<keyword evidence="1" id="KW-1185">Reference proteome</keyword>